<gene>
    <name evidence="3" type="ORF">F9K24_02750</name>
</gene>
<dbReference type="Proteomes" id="UP000460298">
    <property type="component" value="Unassembled WGS sequence"/>
</dbReference>
<dbReference type="InterPro" id="IPR051677">
    <property type="entry name" value="AfsR-DnrI-RedD_regulator"/>
</dbReference>
<evidence type="ECO:0000313" key="3">
    <source>
        <dbReference type="EMBL" id="KAB2934711.1"/>
    </source>
</evidence>
<proteinExistence type="predicted"/>
<dbReference type="Pfam" id="PF03704">
    <property type="entry name" value="BTAD"/>
    <property type="match status" value="1"/>
</dbReference>
<dbReference type="PANTHER" id="PTHR35807:SF2">
    <property type="entry name" value="TRANSCRIPTIONAL ACTIVATOR DOMAIN"/>
    <property type="match status" value="1"/>
</dbReference>
<comment type="caution">
    <text evidence="3">The sequence shown here is derived from an EMBL/GenBank/DDBJ whole genome shotgun (WGS) entry which is preliminary data.</text>
</comment>
<accession>A0A833H490</accession>
<dbReference type="InterPro" id="IPR019734">
    <property type="entry name" value="TPR_rpt"/>
</dbReference>
<feature type="region of interest" description="Disordered" evidence="1">
    <location>
        <begin position="1"/>
        <end position="51"/>
    </location>
</feature>
<dbReference type="SMART" id="SM00028">
    <property type="entry name" value="TPR"/>
    <property type="match status" value="4"/>
</dbReference>
<dbReference type="InterPro" id="IPR027417">
    <property type="entry name" value="P-loop_NTPase"/>
</dbReference>
<dbReference type="SUPFAM" id="SSF46894">
    <property type="entry name" value="C-terminal effector domain of the bipartite response regulators"/>
    <property type="match status" value="1"/>
</dbReference>
<feature type="domain" description="Bacterial transcriptional activator" evidence="2">
    <location>
        <begin position="966"/>
        <end position="1118"/>
    </location>
</feature>
<dbReference type="SUPFAM" id="SSF48452">
    <property type="entry name" value="TPR-like"/>
    <property type="match status" value="2"/>
</dbReference>
<dbReference type="Gene3D" id="1.10.10.10">
    <property type="entry name" value="Winged helix-like DNA-binding domain superfamily/Winged helix DNA-binding domain"/>
    <property type="match status" value="1"/>
</dbReference>
<evidence type="ECO:0000313" key="4">
    <source>
        <dbReference type="Proteomes" id="UP000460298"/>
    </source>
</evidence>
<dbReference type="GO" id="GO:0003677">
    <property type="term" value="F:DNA binding"/>
    <property type="evidence" value="ECO:0007669"/>
    <property type="project" value="InterPro"/>
</dbReference>
<dbReference type="SMART" id="SM01043">
    <property type="entry name" value="BTAD"/>
    <property type="match status" value="1"/>
</dbReference>
<dbReference type="InterPro" id="IPR005158">
    <property type="entry name" value="BTAD"/>
</dbReference>
<name>A0A833H490_9LEPT</name>
<dbReference type="GO" id="GO:0006355">
    <property type="term" value="P:regulation of DNA-templated transcription"/>
    <property type="evidence" value="ECO:0007669"/>
    <property type="project" value="InterPro"/>
</dbReference>
<dbReference type="InterPro" id="IPR011990">
    <property type="entry name" value="TPR-like_helical_dom_sf"/>
</dbReference>
<reference evidence="3 4" key="1">
    <citation type="submission" date="2019-10" db="EMBL/GenBank/DDBJ databases">
        <title>Extracellular Electron Transfer in a Candidatus Methanoperedens spp. Enrichment Culture.</title>
        <authorList>
            <person name="Berger S."/>
            <person name="Rangel Shaw D."/>
            <person name="Berben T."/>
            <person name="In 'T Zandt M."/>
            <person name="Frank J."/>
            <person name="Reimann J."/>
            <person name="Jetten M.S.M."/>
            <person name="Welte C.U."/>
        </authorList>
    </citation>
    <scope>NUCLEOTIDE SEQUENCE [LARGE SCALE GENOMIC DNA]</scope>
    <source>
        <strain evidence="3">SB12</strain>
    </source>
</reference>
<dbReference type="Gene3D" id="1.25.40.10">
    <property type="entry name" value="Tetratricopeptide repeat domain"/>
    <property type="match status" value="2"/>
</dbReference>
<sequence>MASMCGAATKIMRKRKQSASTTCAKSHGRERASERKHRDSEHRGHVKENRVIPARITRPRPRNVCERERLFLKLDNARQSGRGWVSAPAGAGKTTLISSYIENRRLPYLWYHVDETDGDMAGFFYYLKLATEQINQRCDLPLLTMEYLQNLGIFTKRFFEKMFEALPAGCIIVFENFHDAPEESPIKDLLYSAIALIPEGFSIIITSRHTPPAEFHRYIGSGELLLLQWEDLRFTFDESKELVAPAGLPAAAVDWLYRRTDGWAAGLVLLLVDGNLSVIVEEQRPELNQRAVFDYFLGEIMKKLDEATLDFLFIMSVLPRFNTQIAAALTGNDSVGLMIDRLHRHNFFLYGYRLQASEPYVGEAYQFHPLFRDFLQTRAVSIFAPHRIEEIRNQAAQLLVAANQHDEAVELFLLAENWEQAVNVLLSQAPFLVAQGRATTLDGWLRRLPEKKRKTSPALLYWSGICLLAFDPLRSRRIFEQAFALYRERDDREGMMLCWVAIVDTYIYVWDDFAPLREWITFMENLLSTGRGSGTTALRAGAGLLIAMTYCHPDHPDIARQAETVFAGILEEREPSLRLSIGNHLILYYLWIGDFSRLSVVIDALQPAGDVQSLDPLTRQNWYMLKAMYSWLTADWPSCRQAIEAGLKNADDSGIHLIDHYLLGDGIWGGLSLGDPATAEDCFQKLATLRESPLKSLQTIYHYQAASMHWFRGDFRRSIEHSRIALRLSKQVHFPMGVVMALIELSITLIDDGQHDEAERCLTEALHVGQGMIGLRFHAHLLKAGLSFSRGDDEAGVASLETAMSAGARYGFVNLPRWKNERFAPILAKAMQYGVETEYARKLIQKRQIQPPTQEQRHAVLSLVEWPYQWQLRTLGDFTVFRNGTAIQISTKVAKPLEMLKAIVAHGTQNVPASAIIDSLWPDTEGDTGRRSFDTTLHRLRKWLGDDRSVFLENGRLTLSAHLWGIDVRHFRGLLSLVEHSLTEKRSRSRDFSYPVDLDLLRKKTLQLYRGPFLPGVEASWIIPERERLSMIFVRLIILLGSEYEKLRQWDGARAVYEGGIVIEITAEELYQRLISVFLKMGQKAEAVKTYHRCRTILQDVHGTTPSATMERIYAQAAGDHRSDS</sequence>
<dbReference type="SUPFAM" id="SSF52540">
    <property type="entry name" value="P-loop containing nucleoside triphosphate hydrolases"/>
    <property type="match status" value="1"/>
</dbReference>
<protein>
    <recommendedName>
        <fullName evidence="2">Bacterial transcriptional activator domain-containing protein</fullName>
    </recommendedName>
</protein>
<dbReference type="EMBL" id="WBUI01000002">
    <property type="protein sequence ID" value="KAB2934711.1"/>
    <property type="molecule type" value="Genomic_DNA"/>
</dbReference>
<evidence type="ECO:0000259" key="2">
    <source>
        <dbReference type="SMART" id="SM01043"/>
    </source>
</evidence>
<dbReference type="PANTHER" id="PTHR35807">
    <property type="entry name" value="TRANSCRIPTIONAL REGULATOR REDD-RELATED"/>
    <property type="match status" value="1"/>
</dbReference>
<dbReference type="InterPro" id="IPR016032">
    <property type="entry name" value="Sig_transdc_resp-reg_C-effctor"/>
</dbReference>
<dbReference type="Pfam" id="PF25873">
    <property type="entry name" value="WHD_MalT"/>
    <property type="match status" value="1"/>
</dbReference>
<evidence type="ECO:0000256" key="1">
    <source>
        <dbReference type="SAM" id="MobiDB-lite"/>
    </source>
</evidence>
<dbReference type="InterPro" id="IPR059106">
    <property type="entry name" value="WHD_MalT"/>
</dbReference>
<organism evidence="3 4">
    <name type="scientific">Leptonema illini</name>
    <dbReference type="NCBI Taxonomy" id="183"/>
    <lineage>
        <taxon>Bacteria</taxon>
        <taxon>Pseudomonadati</taxon>
        <taxon>Spirochaetota</taxon>
        <taxon>Spirochaetia</taxon>
        <taxon>Leptospirales</taxon>
        <taxon>Leptospiraceae</taxon>
        <taxon>Leptonema</taxon>
    </lineage>
</organism>
<dbReference type="AlphaFoldDB" id="A0A833H490"/>
<dbReference type="InterPro" id="IPR036388">
    <property type="entry name" value="WH-like_DNA-bd_sf"/>
</dbReference>
<feature type="compositionally biased region" description="Basic and acidic residues" evidence="1">
    <location>
        <begin position="27"/>
        <end position="50"/>
    </location>
</feature>